<dbReference type="AlphaFoldDB" id="A0A6L2M6K4"/>
<comment type="caution">
    <text evidence="2">The sequence shown here is derived from an EMBL/GenBank/DDBJ whole genome shotgun (WGS) entry which is preliminary data.</text>
</comment>
<feature type="compositionally biased region" description="Polar residues" evidence="1">
    <location>
        <begin position="1"/>
        <end position="20"/>
    </location>
</feature>
<dbReference type="EMBL" id="BKCJ010005661">
    <property type="protein sequence ID" value="GEU67955.1"/>
    <property type="molecule type" value="Genomic_DNA"/>
</dbReference>
<evidence type="ECO:0000313" key="2">
    <source>
        <dbReference type="EMBL" id="GEU67955.1"/>
    </source>
</evidence>
<feature type="compositionally biased region" description="Basic and acidic residues" evidence="1">
    <location>
        <begin position="73"/>
        <end position="83"/>
    </location>
</feature>
<accession>A0A6L2M6K4</accession>
<name>A0A6L2M6K4_TANCI</name>
<organism evidence="2">
    <name type="scientific">Tanacetum cinerariifolium</name>
    <name type="common">Dalmatian daisy</name>
    <name type="synonym">Chrysanthemum cinerariifolium</name>
    <dbReference type="NCBI Taxonomy" id="118510"/>
    <lineage>
        <taxon>Eukaryota</taxon>
        <taxon>Viridiplantae</taxon>
        <taxon>Streptophyta</taxon>
        <taxon>Embryophyta</taxon>
        <taxon>Tracheophyta</taxon>
        <taxon>Spermatophyta</taxon>
        <taxon>Magnoliopsida</taxon>
        <taxon>eudicotyledons</taxon>
        <taxon>Gunneridae</taxon>
        <taxon>Pentapetalae</taxon>
        <taxon>asterids</taxon>
        <taxon>campanulids</taxon>
        <taxon>Asterales</taxon>
        <taxon>Asteraceae</taxon>
        <taxon>Asteroideae</taxon>
        <taxon>Anthemideae</taxon>
        <taxon>Anthemidinae</taxon>
        <taxon>Tanacetum</taxon>
    </lineage>
</organism>
<feature type="region of interest" description="Disordered" evidence="1">
    <location>
        <begin position="1"/>
        <end position="24"/>
    </location>
</feature>
<proteinExistence type="predicted"/>
<gene>
    <name evidence="2" type="ORF">Tci_039933</name>
</gene>
<feature type="compositionally biased region" description="Acidic residues" evidence="1">
    <location>
        <begin position="114"/>
        <end position="161"/>
    </location>
</feature>
<reference evidence="2" key="1">
    <citation type="journal article" date="2019" name="Sci. Rep.">
        <title>Draft genome of Tanacetum cinerariifolium, the natural source of mosquito coil.</title>
        <authorList>
            <person name="Yamashiro T."/>
            <person name="Shiraishi A."/>
            <person name="Satake H."/>
            <person name="Nakayama K."/>
        </authorList>
    </citation>
    <scope>NUCLEOTIDE SEQUENCE</scope>
</reference>
<protein>
    <submittedName>
        <fullName evidence="2">Uncharacterized protein</fullName>
    </submittedName>
</protein>
<feature type="region of interest" description="Disordered" evidence="1">
    <location>
        <begin position="38"/>
        <end position="187"/>
    </location>
</feature>
<sequence>MSLDNAQSAVTYTSISSDSDGPSWGILLMNANELPEMDPYKEVAQQGQVSPLSPMYVPDPVELGEHVPVYVPEPEHPEYHAPSDDDIQVEDQPHDDDASSNDESPRYIANSDSMGEDDDKDLEEDPSEEHEPEDDDEDPEEDPNEEHESEDEDTKEEDPSEGSDKTEPFEEDETTVTPPPPRHRRARIFIRPQTPMTASTQPLIDTFATGSPLFPLLPTSPAYDHASLGHRTAMIHRRDDIPKEDMPPRRRFVFTAPSPGCDVAESSATAARAPRGQYDFVDTVGAGHGLIRSLGHDA</sequence>
<evidence type="ECO:0000256" key="1">
    <source>
        <dbReference type="SAM" id="MobiDB-lite"/>
    </source>
</evidence>